<evidence type="ECO:0000313" key="2">
    <source>
        <dbReference type="EMBL" id="QBI54566.1"/>
    </source>
</evidence>
<dbReference type="InterPro" id="IPR012349">
    <property type="entry name" value="Split_barrel_FMN-bd"/>
</dbReference>
<dbReference type="EMBL" id="CP036455">
    <property type="protein sequence ID" value="QBI54566.1"/>
    <property type="molecule type" value="Genomic_DNA"/>
</dbReference>
<dbReference type="Pfam" id="PF12900">
    <property type="entry name" value="Pyridox_ox_2"/>
    <property type="match status" value="1"/>
</dbReference>
<evidence type="ECO:0000313" key="3">
    <source>
        <dbReference type="Proteomes" id="UP000292235"/>
    </source>
</evidence>
<name>A0A4P6Q1Q5_9ACTN</name>
<keyword evidence="3" id="KW-1185">Reference proteome</keyword>
<sequence length="222" mass="23578">MAVQQSPHDADYPATPRTTPARKADRVGYDRTGVHAVLDADYICHVGFVADGAPVVLPMLYARVAERLYLHGSTGARALHSARDGLRVCVTVTLADGIVLARSAVHHSVNYRSVVAHGVAHRVGDAAECRTALDALIDAPFPGRSADCRPADSKELAKTAVLRLDLREVSAKVRSGGVNEEPGDRDLPHWAGVVPARRAYGPPVPDTGSPGPLPHYLRGLPA</sequence>
<dbReference type="Gene3D" id="2.30.110.10">
    <property type="entry name" value="Electron Transport, Fmn-binding Protein, Chain A"/>
    <property type="match status" value="1"/>
</dbReference>
<dbReference type="InterPro" id="IPR024747">
    <property type="entry name" value="Pyridox_Oxase-rel"/>
</dbReference>
<proteinExistence type="predicted"/>
<evidence type="ECO:0000256" key="1">
    <source>
        <dbReference type="SAM" id="MobiDB-lite"/>
    </source>
</evidence>
<dbReference type="PANTHER" id="PTHR34071">
    <property type="entry name" value="5-NITROIMIDAZOLE ANTIBIOTICS RESISTANCE PROTEIN, NIMA-FAMILY-RELATED PROTEIN-RELATED"/>
    <property type="match status" value="1"/>
</dbReference>
<gene>
    <name evidence="2" type="ORF">EKD16_13920</name>
</gene>
<dbReference type="AlphaFoldDB" id="A0A4P6Q1Q5"/>
<dbReference type="RefSeq" id="WP_131098725.1">
    <property type="nucleotide sequence ID" value="NZ_CP036455.1"/>
</dbReference>
<dbReference type="PANTHER" id="PTHR34071:SF2">
    <property type="entry name" value="FLAVIN-NUCLEOTIDE-BINDING PROTEIN"/>
    <property type="match status" value="1"/>
</dbReference>
<feature type="region of interest" description="Disordered" evidence="1">
    <location>
        <begin position="199"/>
        <end position="222"/>
    </location>
</feature>
<dbReference type="KEGG" id="strr:EKD16_13920"/>
<feature type="region of interest" description="Disordered" evidence="1">
    <location>
        <begin position="1"/>
        <end position="26"/>
    </location>
</feature>
<dbReference type="OrthoDB" id="116031at2"/>
<reference evidence="2 3" key="1">
    <citation type="submission" date="2019-02" db="EMBL/GenBank/DDBJ databases">
        <authorList>
            <person name="Khodamoradi S."/>
            <person name="Hahnke R.L."/>
            <person name="Kaempfer P."/>
            <person name="Schumann P."/>
            <person name="Rohde M."/>
            <person name="Steinert M."/>
            <person name="Luzhetskyy A."/>
            <person name="Wink J."/>
            <person name="Ruckert C."/>
        </authorList>
    </citation>
    <scope>NUCLEOTIDE SEQUENCE [LARGE SCALE GENOMIC DNA]</scope>
    <source>
        <strain evidence="2 3">M2</strain>
    </source>
</reference>
<protein>
    <submittedName>
        <fullName evidence="2">Pyridoxamine 5'-phosphate oxidase</fullName>
    </submittedName>
</protein>
<accession>A0A4P6Q1Q5</accession>
<dbReference type="SUPFAM" id="SSF50475">
    <property type="entry name" value="FMN-binding split barrel"/>
    <property type="match status" value="1"/>
</dbReference>
<dbReference type="Proteomes" id="UP000292235">
    <property type="component" value="Chromosome"/>
</dbReference>
<organism evidence="2 3">
    <name type="scientific">Streptomonospora litoralis</name>
    <dbReference type="NCBI Taxonomy" id="2498135"/>
    <lineage>
        <taxon>Bacteria</taxon>
        <taxon>Bacillati</taxon>
        <taxon>Actinomycetota</taxon>
        <taxon>Actinomycetes</taxon>
        <taxon>Streptosporangiales</taxon>
        <taxon>Nocardiopsidaceae</taxon>
        <taxon>Streptomonospora</taxon>
    </lineage>
</organism>